<keyword evidence="4 10" id="KW-0479">Metal-binding</keyword>
<evidence type="ECO:0000259" key="11">
    <source>
        <dbReference type="PROSITE" id="PS50089"/>
    </source>
</evidence>
<dbReference type="EC" id="2.3.2.27" evidence="2"/>
<dbReference type="STRING" id="246437.L9L6S1"/>
<feature type="domain" description="C3H1-type" evidence="12">
    <location>
        <begin position="66"/>
        <end position="93"/>
    </location>
</feature>
<evidence type="ECO:0000256" key="1">
    <source>
        <dbReference type="ARBA" id="ARBA00000900"/>
    </source>
</evidence>
<comment type="catalytic activity">
    <reaction evidence="1">
        <text>S-ubiquitinyl-[E2 ubiquitin-conjugating enzyme]-L-cysteine + [acceptor protein]-L-lysine = [E2 ubiquitin-conjugating enzyme]-L-cysteine + N(6)-ubiquitinyl-[acceptor protein]-L-lysine.</text>
        <dbReference type="EC" id="2.3.2.27"/>
    </reaction>
</comment>
<evidence type="ECO:0000259" key="12">
    <source>
        <dbReference type="PROSITE" id="PS50103"/>
    </source>
</evidence>
<keyword evidence="6 10" id="KW-0863">Zinc-finger</keyword>
<evidence type="ECO:0000256" key="7">
    <source>
        <dbReference type="ARBA" id="ARBA00022786"/>
    </source>
</evidence>
<evidence type="ECO:0000313" key="13">
    <source>
        <dbReference type="EMBL" id="ELW70686.1"/>
    </source>
</evidence>
<protein>
    <recommendedName>
        <fullName evidence="2">RING-type E3 ubiquitin transferase</fullName>
        <ecNumber evidence="2">2.3.2.27</ecNumber>
    </recommendedName>
    <alternativeName>
        <fullName evidence="9">RING-type E3 ubiquitin transferase makorin-1</fullName>
    </alternativeName>
</protein>
<organism evidence="13 14">
    <name type="scientific">Tupaia chinensis</name>
    <name type="common">Chinese tree shrew</name>
    <name type="synonym">Tupaia belangeri chinensis</name>
    <dbReference type="NCBI Taxonomy" id="246437"/>
    <lineage>
        <taxon>Eukaryota</taxon>
        <taxon>Metazoa</taxon>
        <taxon>Chordata</taxon>
        <taxon>Craniata</taxon>
        <taxon>Vertebrata</taxon>
        <taxon>Euteleostomi</taxon>
        <taxon>Mammalia</taxon>
        <taxon>Eutheria</taxon>
        <taxon>Euarchontoglires</taxon>
        <taxon>Scandentia</taxon>
        <taxon>Tupaiidae</taxon>
        <taxon>Tupaia</taxon>
    </lineage>
</organism>
<dbReference type="InterPro" id="IPR018957">
    <property type="entry name" value="Znf_C3HC4_RING-type"/>
</dbReference>
<keyword evidence="14" id="KW-1185">Reference proteome</keyword>
<dbReference type="InterPro" id="IPR045072">
    <property type="entry name" value="MKRN-like"/>
</dbReference>
<evidence type="ECO:0000256" key="8">
    <source>
        <dbReference type="ARBA" id="ARBA00022833"/>
    </source>
</evidence>
<dbReference type="GO" id="GO:0008270">
    <property type="term" value="F:zinc ion binding"/>
    <property type="evidence" value="ECO:0007669"/>
    <property type="project" value="UniProtKB-KW"/>
</dbReference>
<dbReference type="InterPro" id="IPR017907">
    <property type="entry name" value="Znf_RING_CS"/>
</dbReference>
<dbReference type="PANTHER" id="PTHR11224:SF37">
    <property type="entry name" value="E3 UBIQUITIN-PROTEIN LIGASE MAKORIN-1"/>
    <property type="match status" value="1"/>
</dbReference>
<evidence type="ECO:0000256" key="6">
    <source>
        <dbReference type="ARBA" id="ARBA00022771"/>
    </source>
</evidence>
<evidence type="ECO:0000256" key="3">
    <source>
        <dbReference type="ARBA" id="ARBA00022679"/>
    </source>
</evidence>
<keyword evidence="7" id="KW-0833">Ubl conjugation pathway</keyword>
<keyword evidence="8 10" id="KW-0862">Zinc</keyword>
<dbReference type="GO" id="GO:0061630">
    <property type="term" value="F:ubiquitin protein ligase activity"/>
    <property type="evidence" value="ECO:0007669"/>
    <property type="project" value="UniProtKB-EC"/>
</dbReference>
<dbReference type="Proteomes" id="UP000011518">
    <property type="component" value="Unassembled WGS sequence"/>
</dbReference>
<dbReference type="PROSITE" id="PS00518">
    <property type="entry name" value="ZF_RING_1"/>
    <property type="match status" value="1"/>
</dbReference>
<dbReference type="PROSITE" id="PS50103">
    <property type="entry name" value="ZF_C3H1"/>
    <property type="match status" value="1"/>
</dbReference>
<dbReference type="InParanoid" id="L9L6S1"/>
<dbReference type="SUPFAM" id="SSF57850">
    <property type="entry name" value="RING/U-box"/>
    <property type="match status" value="1"/>
</dbReference>
<dbReference type="PROSITE" id="PS50089">
    <property type="entry name" value="ZF_RING_2"/>
    <property type="match status" value="1"/>
</dbReference>
<gene>
    <name evidence="13" type="ORF">TREES_T100016701</name>
</gene>
<dbReference type="eggNOG" id="KOG1039">
    <property type="taxonomic scope" value="Eukaryota"/>
</dbReference>
<dbReference type="Pfam" id="PF00097">
    <property type="entry name" value="zf-C3HC4"/>
    <property type="match status" value="1"/>
</dbReference>
<feature type="zinc finger region" description="C3H1-type" evidence="10">
    <location>
        <begin position="66"/>
        <end position="93"/>
    </location>
</feature>
<evidence type="ECO:0000256" key="2">
    <source>
        <dbReference type="ARBA" id="ARBA00012483"/>
    </source>
</evidence>
<keyword evidence="5" id="KW-0677">Repeat</keyword>
<evidence type="ECO:0000256" key="10">
    <source>
        <dbReference type="PROSITE-ProRule" id="PRU00723"/>
    </source>
</evidence>
<name>L9L6S1_TUPCH</name>
<reference evidence="14" key="1">
    <citation type="submission" date="2012-07" db="EMBL/GenBank/DDBJ databases">
        <title>Genome of the Chinese tree shrew, a rising model animal genetically related to primates.</title>
        <authorList>
            <person name="Zhang G."/>
            <person name="Fan Y."/>
            <person name="Yao Y."/>
            <person name="Huang Z."/>
        </authorList>
    </citation>
    <scope>NUCLEOTIDE SEQUENCE [LARGE SCALE GENOMIC DNA]</scope>
</reference>
<dbReference type="InterPro" id="IPR001841">
    <property type="entry name" value="Znf_RING"/>
</dbReference>
<dbReference type="GO" id="GO:0000209">
    <property type="term" value="P:protein polyubiquitination"/>
    <property type="evidence" value="ECO:0007669"/>
    <property type="project" value="InterPro"/>
</dbReference>
<evidence type="ECO:0000256" key="4">
    <source>
        <dbReference type="ARBA" id="ARBA00022723"/>
    </source>
</evidence>
<evidence type="ECO:0000256" key="5">
    <source>
        <dbReference type="ARBA" id="ARBA00022737"/>
    </source>
</evidence>
<dbReference type="InterPro" id="IPR000571">
    <property type="entry name" value="Znf_CCCH"/>
</dbReference>
<keyword evidence="3" id="KW-0808">Transferase</keyword>
<reference evidence="14" key="2">
    <citation type="journal article" date="2013" name="Nat. Commun.">
        <title>Genome of the Chinese tree shrew.</title>
        <authorList>
            <person name="Fan Y."/>
            <person name="Huang Z.Y."/>
            <person name="Cao C.C."/>
            <person name="Chen C.S."/>
            <person name="Chen Y.X."/>
            <person name="Fan D.D."/>
            <person name="He J."/>
            <person name="Hou H.L."/>
            <person name="Hu L."/>
            <person name="Hu X.T."/>
            <person name="Jiang X.T."/>
            <person name="Lai R."/>
            <person name="Lang Y.S."/>
            <person name="Liang B."/>
            <person name="Liao S.G."/>
            <person name="Mu D."/>
            <person name="Ma Y.Y."/>
            <person name="Niu Y.Y."/>
            <person name="Sun X.Q."/>
            <person name="Xia J.Q."/>
            <person name="Xiao J."/>
            <person name="Xiong Z.Q."/>
            <person name="Xu L."/>
            <person name="Yang L."/>
            <person name="Zhang Y."/>
            <person name="Zhao W."/>
            <person name="Zhao X.D."/>
            <person name="Zheng Y.T."/>
            <person name="Zhou J.M."/>
            <person name="Zhu Y.B."/>
            <person name="Zhang G.J."/>
            <person name="Wang J."/>
            <person name="Yao Y.G."/>
        </authorList>
    </citation>
    <scope>NUCLEOTIDE SEQUENCE [LARGE SCALE GENOMIC DNA]</scope>
</reference>
<evidence type="ECO:0000313" key="14">
    <source>
        <dbReference type="Proteomes" id="UP000011518"/>
    </source>
</evidence>
<feature type="domain" description="RING-type" evidence="11">
    <location>
        <begin position="139"/>
        <end position="193"/>
    </location>
</feature>
<dbReference type="FunFam" id="3.30.40.10:FF:000117">
    <property type="entry name" value="Probable E3 ubiquitin-protein ligase makorin-1"/>
    <property type="match status" value="1"/>
</dbReference>
<proteinExistence type="predicted"/>
<accession>L9L6S1</accession>
<dbReference type="Gene3D" id="3.30.40.10">
    <property type="entry name" value="Zinc/RING finger domain, C3HC4 (zinc finger)"/>
    <property type="match status" value="1"/>
</dbReference>
<dbReference type="InterPro" id="IPR013083">
    <property type="entry name" value="Znf_RING/FYVE/PHD"/>
</dbReference>
<dbReference type="PANTHER" id="PTHR11224">
    <property type="entry name" value="MAKORIN-RELATED"/>
    <property type="match status" value="1"/>
</dbReference>
<dbReference type="SMART" id="SM00184">
    <property type="entry name" value="RING"/>
    <property type="match status" value="1"/>
</dbReference>
<dbReference type="AlphaFoldDB" id="L9L6S1"/>
<evidence type="ECO:0000256" key="9">
    <source>
        <dbReference type="ARBA" id="ARBA00042581"/>
    </source>
</evidence>
<dbReference type="EMBL" id="KB320486">
    <property type="protein sequence ID" value="ELW70686.1"/>
    <property type="molecule type" value="Genomic_DNA"/>
</dbReference>
<sequence>MNTAEAESRKSTTSAKVVEGTKDWVNGTEFVPRQPNWGRTAPFCTEAPLQGSVTKEASAKKPSAVETKKLLCFYAAVGVCCFGENCVYLHGDMCFLCGRWVLHPMDVAQRSQHVRSCMEAREKDAALSLAVQRSKDRACGICMEVVYEKANPGERRFGILTSCNHTYCLKCIREWRRAKQFVSKITKACPECRITSNFVIPIFRQPDTQSLRAPALVVVLLLSLRSPVSPASPSVPPFRISDRKAPLQQHLPRRPEGHGVRPLAYLSQQGHTETGKSKKLVVVVGGQPDANR</sequence>